<organism evidence="4 5">
    <name type="scientific">Streptomyces doebereineriae</name>
    <dbReference type="NCBI Taxonomy" id="3075528"/>
    <lineage>
        <taxon>Bacteria</taxon>
        <taxon>Bacillati</taxon>
        <taxon>Actinomycetota</taxon>
        <taxon>Actinomycetes</taxon>
        <taxon>Kitasatosporales</taxon>
        <taxon>Streptomycetaceae</taxon>
        <taxon>Streptomyces</taxon>
    </lineage>
</organism>
<dbReference type="InterPro" id="IPR015943">
    <property type="entry name" value="WD40/YVTN_repeat-like_dom_sf"/>
</dbReference>
<dbReference type="RefSeq" id="WP_311719823.1">
    <property type="nucleotide sequence ID" value="NZ_JAVREZ010000025.1"/>
</dbReference>
<dbReference type="PANTHER" id="PTHR22847:SF637">
    <property type="entry name" value="WD REPEAT DOMAIN 5B"/>
    <property type="match status" value="1"/>
</dbReference>
<protein>
    <submittedName>
        <fullName evidence="4">WD40 repeat domain-containing protein</fullName>
    </submittedName>
</protein>
<gene>
    <name evidence="4" type="ORF">RNB18_44360</name>
</gene>
<proteinExistence type="predicted"/>
<feature type="repeat" description="WD" evidence="3">
    <location>
        <begin position="134"/>
        <end position="178"/>
    </location>
</feature>
<dbReference type="PROSITE" id="PS50082">
    <property type="entry name" value="WD_REPEATS_2"/>
    <property type="match status" value="1"/>
</dbReference>
<evidence type="ECO:0000256" key="1">
    <source>
        <dbReference type="ARBA" id="ARBA00022574"/>
    </source>
</evidence>
<dbReference type="PANTHER" id="PTHR22847">
    <property type="entry name" value="WD40 REPEAT PROTEIN"/>
    <property type="match status" value="1"/>
</dbReference>
<dbReference type="PROSITE" id="PS50294">
    <property type="entry name" value="WD_REPEATS_REGION"/>
    <property type="match status" value="1"/>
</dbReference>
<dbReference type="InterPro" id="IPR001680">
    <property type="entry name" value="WD40_rpt"/>
</dbReference>
<keyword evidence="1 3" id="KW-0853">WD repeat</keyword>
<dbReference type="EMBL" id="JAVREZ010000025">
    <property type="protein sequence ID" value="MDT0487128.1"/>
    <property type="molecule type" value="Genomic_DNA"/>
</dbReference>
<dbReference type="Pfam" id="PF00400">
    <property type="entry name" value="WD40"/>
    <property type="match status" value="1"/>
</dbReference>
<dbReference type="Gene3D" id="2.130.10.10">
    <property type="entry name" value="YVTN repeat-like/Quinoprotein amine dehydrogenase"/>
    <property type="match status" value="2"/>
</dbReference>
<dbReference type="SUPFAM" id="SSF50998">
    <property type="entry name" value="Quinoprotein alcohol dehydrogenase-like"/>
    <property type="match status" value="1"/>
</dbReference>
<evidence type="ECO:0000256" key="2">
    <source>
        <dbReference type="ARBA" id="ARBA00022737"/>
    </source>
</evidence>
<evidence type="ECO:0000313" key="4">
    <source>
        <dbReference type="EMBL" id="MDT0487128.1"/>
    </source>
</evidence>
<name>A0ABU2VNE1_9ACTN</name>
<sequence>MWPLLFGRLSSDQMVLISGAAHPDNRLCCWDAMTGESVWGLQDGELRYGCFDLSVIKAHDGRDVLAVSTEVGVQRWEARSGIRLEDTSDLTLGTIWGLDSIVAADGSPILVGAGNDHMVYRWDPISGTTAGTPLAGHRSSVKCVAVGDVPARGVLIASGSDDGTVRRWDGATGECVGVSDVINAEILDMNLLVSRSGVSVLTCGDSDGVLHRWDAVTGERLGNPIETGEMVGSLTSVDVADEPRIVAPSASGLVRQWHAVTGRLIDESHTGMSVAAVVLPDGRALLASGTEDGDISIRLA</sequence>
<keyword evidence="2" id="KW-0677">Repeat</keyword>
<dbReference type="InterPro" id="IPR011047">
    <property type="entry name" value="Quinoprotein_ADH-like_sf"/>
</dbReference>
<accession>A0ABU2VNE1</accession>
<evidence type="ECO:0000256" key="3">
    <source>
        <dbReference type="PROSITE-ProRule" id="PRU00221"/>
    </source>
</evidence>
<comment type="caution">
    <text evidence="4">The sequence shown here is derived from an EMBL/GenBank/DDBJ whole genome shotgun (WGS) entry which is preliminary data.</text>
</comment>
<reference evidence="5" key="1">
    <citation type="submission" date="2023-07" db="EMBL/GenBank/DDBJ databases">
        <title>30 novel species of actinomycetes from the DSMZ collection.</title>
        <authorList>
            <person name="Nouioui I."/>
        </authorList>
    </citation>
    <scope>NUCLEOTIDE SEQUENCE [LARGE SCALE GENOMIC DNA]</scope>
    <source>
        <strain evidence="5">DSM 41640</strain>
    </source>
</reference>
<evidence type="ECO:0000313" key="5">
    <source>
        <dbReference type="Proteomes" id="UP001183824"/>
    </source>
</evidence>
<keyword evidence="5" id="KW-1185">Reference proteome</keyword>
<dbReference type="Proteomes" id="UP001183824">
    <property type="component" value="Unassembled WGS sequence"/>
</dbReference>